<keyword evidence="2" id="KW-1185">Reference proteome</keyword>
<proteinExistence type="predicted"/>
<name>A0A2I0AM91_9ASPA</name>
<dbReference type="PANTHER" id="PTHR34456:SF13">
    <property type="entry name" value="REVERSE TRANSCRIPTASE DOMAIN-CONTAINING PROTEIN"/>
    <property type="match status" value="1"/>
</dbReference>
<dbReference type="InterPro" id="IPR008686">
    <property type="entry name" value="RNA_pol_mitovir"/>
</dbReference>
<accession>A0A2I0AM91</accession>
<dbReference type="Proteomes" id="UP000236161">
    <property type="component" value="Unassembled WGS sequence"/>
</dbReference>
<reference evidence="1 2" key="1">
    <citation type="journal article" date="2017" name="Nature">
        <title>The Apostasia genome and the evolution of orchids.</title>
        <authorList>
            <person name="Zhang G.Q."/>
            <person name="Liu K.W."/>
            <person name="Li Z."/>
            <person name="Lohaus R."/>
            <person name="Hsiao Y.Y."/>
            <person name="Niu S.C."/>
            <person name="Wang J.Y."/>
            <person name="Lin Y.C."/>
            <person name="Xu Q."/>
            <person name="Chen L.J."/>
            <person name="Yoshida K."/>
            <person name="Fujiwara S."/>
            <person name="Wang Z.W."/>
            <person name="Zhang Y.Q."/>
            <person name="Mitsuda N."/>
            <person name="Wang M."/>
            <person name="Liu G.H."/>
            <person name="Pecoraro L."/>
            <person name="Huang H.X."/>
            <person name="Xiao X.J."/>
            <person name="Lin M."/>
            <person name="Wu X.Y."/>
            <person name="Wu W.L."/>
            <person name="Chen Y.Y."/>
            <person name="Chang S.B."/>
            <person name="Sakamoto S."/>
            <person name="Ohme-Takagi M."/>
            <person name="Yagi M."/>
            <person name="Zeng S.J."/>
            <person name="Shen C.Y."/>
            <person name="Yeh C.M."/>
            <person name="Luo Y.B."/>
            <person name="Tsai W.C."/>
            <person name="Van de Peer Y."/>
            <person name="Liu Z.J."/>
        </authorList>
    </citation>
    <scope>NUCLEOTIDE SEQUENCE [LARGE SCALE GENOMIC DNA]</scope>
    <source>
        <strain evidence="2">cv. Shenzhen</strain>
        <tissue evidence="1">Stem</tissue>
    </source>
</reference>
<organism evidence="1 2">
    <name type="scientific">Apostasia shenzhenica</name>
    <dbReference type="NCBI Taxonomy" id="1088818"/>
    <lineage>
        <taxon>Eukaryota</taxon>
        <taxon>Viridiplantae</taxon>
        <taxon>Streptophyta</taxon>
        <taxon>Embryophyta</taxon>
        <taxon>Tracheophyta</taxon>
        <taxon>Spermatophyta</taxon>
        <taxon>Magnoliopsida</taxon>
        <taxon>Liliopsida</taxon>
        <taxon>Asparagales</taxon>
        <taxon>Orchidaceae</taxon>
        <taxon>Apostasioideae</taxon>
        <taxon>Apostasia</taxon>
    </lineage>
</organism>
<dbReference type="AlphaFoldDB" id="A0A2I0AM91"/>
<gene>
    <name evidence="1" type="ORF">AXF42_Ash012784</name>
</gene>
<sequence length="199" mass="23028">MQPHKYIQTETFQTGDDIVIADSLVANKYTQCIQRLGVKISYGKSLLSDTGCAEFAKRFQIKGLSKDISPISVKSLLNAHHPAGLYYSMISYPGRRLSTYLRVAGALYKVLGSLHNTTSKRWMRVLCLWRKRLPFDLWVGQGMPLDPYIRGNLIMFLRTKLKPRDITLPPDEVDFSEDQQDFLEYTQIRGWMDLWLNYL</sequence>
<dbReference type="OrthoDB" id="786689at2759"/>
<dbReference type="PANTHER" id="PTHR34456">
    <property type="entry name" value="MITOVIRUS RNA-DEPENDENT RNA POLYMERASE"/>
    <property type="match status" value="1"/>
</dbReference>
<dbReference type="EMBL" id="KZ451970">
    <property type="protein sequence ID" value="PKA56654.1"/>
    <property type="molecule type" value="Genomic_DNA"/>
</dbReference>
<protein>
    <submittedName>
        <fullName evidence="1">Putative mitochondrial protein</fullName>
    </submittedName>
</protein>
<evidence type="ECO:0000313" key="1">
    <source>
        <dbReference type="EMBL" id="PKA56654.1"/>
    </source>
</evidence>
<evidence type="ECO:0000313" key="2">
    <source>
        <dbReference type="Proteomes" id="UP000236161"/>
    </source>
</evidence>
<dbReference type="Pfam" id="PF05919">
    <property type="entry name" value="Mitovir_RNA_pol"/>
    <property type="match status" value="1"/>
</dbReference>